<reference evidence="2" key="2">
    <citation type="submission" date="2020-09" db="EMBL/GenBank/DDBJ databases">
        <authorList>
            <person name="Sun Q."/>
            <person name="Zhou Y."/>
        </authorList>
    </citation>
    <scope>NUCLEOTIDE SEQUENCE</scope>
    <source>
        <strain evidence="2">CGMCC 1.12214</strain>
    </source>
</reference>
<sequence length="448" mass="48156">MTGGLIFLGPSLPAAEARALTDTPILPPAAQGDLYRAVLAHRPRVVGIVDGYFHQVPSVWHREILWAISEGVAVFGAASMGALRAAELDAFGMVGIGRVYKGFRAGRYGPFSDDFENDDEVAVVHGPPDTEFLRLSDAMVDLRQGLAEAHDLGVISAALRDALCAEMAATFYPDRSAEALLASPQLAPPVAAALRDWWEKAYVSQKRRDALALIARVEAFLASGETAPKPTFGFQRSGVWETFVAAEEARRAAALTPDDALVADDLQRDFVRWPVLCRAAGREGGPADPAVTWRAFASWRELRGLASRASLERWMAENGLDEAGLAALFERVARRGGAHVTAAGARDVVDHLRLSGAYPEALHQARLNAAVLAAAPDAGRPPPPDMRPIAWRYGLVDDDALAPEPLARVAERLCYPDEGAFARALWSRYHLDLAGSAKPGEQGMRSGG</sequence>
<keyword evidence="3" id="KW-1185">Reference proteome</keyword>
<protein>
    <recommendedName>
        <fullName evidence="1">TfuA-like core domain-containing protein</fullName>
    </recommendedName>
</protein>
<evidence type="ECO:0000313" key="3">
    <source>
        <dbReference type="Proteomes" id="UP000603912"/>
    </source>
</evidence>
<dbReference type="EMBL" id="BMES01000002">
    <property type="protein sequence ID" value="GGH23499.1"/>
    <property type="molecule type" value="Genomic_DNA"/>
</dbReference>
<evidence type="ECO:0000313" key="2">
    <source>
        <dbReference type="EMBL" id="GGH23499.1"/>
    </source>
</evidence>
<name>A0A917MID0_9HYPH</name>
<organism evidence="2 3">
    <name type="scientific">Alsobacter metallidurans</name>
    <dbReference type="NCBI Taxonomy" id="340221"/>
    <lineage>
        <taxon>Bacteria</taxon>
        <taxon>Pseudomonadati</taxon>
        <taxon>Pseudomonadota</taxon>
        <taxon>Alphaproteobacteria</taxon>
        <taxon>Hyphomicrobiales</taxon>
        <taxon>Alsobacteraceae</taxon>
        <taxon>Alsobacter</taxon>
    </lineage>
</organism>
<reference evidence="2" key="1">
    <citation type="journal article" date="2014" name="Int. J. Syst. Evol. Microbiol.">
        <title>Complete genome sequence of Corynebacterium casei LMG S-19264T (=DSM 44701T), isolated from a smear-ripened cheese.</title>
        <authorList>
            <consortium name="US DOE Joint Genome Institute (JGI-PGF)"/>
            <person name="Walter F."/>
            <person name="Albersmeier A."/>
            <person name="Kalinowski J."/>
            <person name="Ruckert C."/>
        </authorList>
    </citation>
    <scope>NUCLEOTIDE SEQUENCE</scope>
    <source>
        <strain evidence="2">CGMCC 1.12214</strain>
    </source>
</reference>
<gene>
    <name evidence="2" type="ORF">GCM10007036_29300</name>
</gene>
<accession>A0A917MID0</accession>
<dbReference type="InterPro" id="IPR012924">
    <property type="entry name" value="TfuA_core"/>
</dbReference>
<proteinExistence type="predicted"/>
<comment type="caution">
    <text evidence="2">The sequence shown here is derived from an EMBL/GenBank/DDBJ whole genome shotgun (WGS) entry which is preliminary data.</text>
</comment>
<dbReference type="RefSeq" id="WP_188518472.1">
    <property type="nucleotide sequence ID" value="NZ_BMES01000002.1"/>
</dbReference>
<dbReference type="Pfam" id="PF07812">
    <property type="entry name" value="TfuA"/>
    <property type="match status" value="1"/>
</dbReference>
<evidence type="ECO:0000259" key="1">
    <source>
        <dbReference type="Pfam" id="PF07812"/>
    </source>
</evidence>
<dbReference type="AlphaFoldDB" id="A0A917MID0"/>
<feature type="domain" description="TfuA-like core" evidence="1">
    <location>
        <begin position="50"/>
        <end position="176"/>
    </location>
</feature>
<dbReference type="Proteomes" id="UP000603912">
    <property type="component" value="Unassembled WGS sequence"/>
</dbReference>